<dbReference type="EMBL" id="QJRE01000104">
    <property type="protein sequence ID" value="NWL46569.1"/>
    <property type="molecule type" value="Genomic_DNA"/>
</dbReference>
<reference evidence="2 3" key="1">
    <citation type="submission" date="2018-06" db="EMBL/GenBank/DDBJ databases">
        <title>Bacteria isolated from soil of Wuhan.</title>
        <authorList>
            <person name="Xiang W."/>
            <person name="Huang C."/>
        </authorList>
    </citation>
    <scope>NUCLEOTIDE SEQUENCE [LARGE SCALE GENOMIC DNA]</scope>
    <source>
        <strain evidence="3">xwS4</strain>
    </source>
</reference>
<protein>
    <recommendedName>
        <fullName evidence="4">Transposase</fullName>
    </recommendedName>
</protein>
<comment type="caution">
    <text evidence="2">The sequence shown here is derived from an EMBL/GenBank/DDBJ whole genome shotgun (WGS) entry which is preliminary data.</text>
</comment>
<gene>
    <name evidence="2" type="ORF">DM819_12130</name>
</gene>
<evidence type="ECO:0008006" key="4">
    <source>
        <dbReference type="Google" id="ProtNLM"/>
    </source>
</evidence>
<dbReference type="SUPFAM" id="SSF46579">
    <property type="entry name" value="Prefoldin"/>
    <property type="match status" value="1"/>
</dbReference>
<evidence type="ECO:0000256" key="1">
    <source>
        <dbReference type="SAM" id="Coils"/>
    </source>
</evidence>
<feature type="coiled-coil region" evidence="1">
    <location>
        <begin position="78"/>
        <end position="105"/>
    </location>
</feature>
<evidence type="ECO:0000313" key="2">
    <source>
        <dbReference type="EMBL" id="NWL46569.1"/>
    </source>
</evidence>
<name>A0ABD6MZH6_9PSED</name>
<sequence>MARYTPEQKAAIIAEYKASGDGITVFCKKRDHKPAYQILKAWLDEAGDSDSKATSRTGANLLAEFEAQERDDRNQRLLKFLENAVKDLEGQLAAAQSQLRNHREAMGLIEPSVKE</sequence>
<dbReference type="AlphaFoldDB" id="A0ABD6MZH6"/>
<dbReference type="RefSeq" id="WP_179052825.1">
    <property type="nucleotide sequence ID" value="NZ_QJRE01000104.1"/>
</dbReference>
<keyword evidence="1" id="KW-0175">Coiled coil</keyword>
<accession>A0ABD6MZH6</accession>
<evidence type="ECO:0000313" key="3">
    <source>
        <dbReference type="Proteomes" id="UP000704738"/>
    </source>
</evidence>
<proteinExistence type="predicted"/>
<organism evidence="2 3">
    <name type="scientific">Pseudomonas hunanensis</name>
    <dbReference type="NCBI Taxonomy" id="1247546"/>
    <lineage>
        <taxon>Bacteria</taxon>
        <taxon>Pseudomonadati</taxon>
        <taxon>Pseudomonadota</taxon>
        <taxon>Gammaproteobacteria</taxon>
        <taxon>Pseudomonadales</taxon>
        <taxon>Pseudomonadaceae</taxon>
        <taxon>Pseudomonas</taxon>
    </lineage>
</organism>
<dbReference type="Proteomes" id="UP000704738">
    <property type="component" value="Unassembled WGS sequence"/>
</dbReference>